<dbReference type="RefSeq" id="WP_009804902.1">
    <property type="nucleotide sequence ID" value="NZ_CH724131.1"/>
</dbReference>
<gene>
    <name evidence="8" type="ORF">OB2597_03247</name>
</gene>
<evidence type="ECO:0000313" key="8">
    <source>
        <dbReference type="EMBL" id="EAQ03603.1"/>
    </source>
</evidence>
<keyword evidence="9" id="KW-1185">Reference proteome</keyword>
<comment type="caution">
    <text evidence="8">The sequence shown here is derived from an EMBL/GenBank/DDBJ whole genome shotgun (WGS) entry which is preliminary data.</text>
</comment>
<dbReference type="Pfam" id="PF08340">
    <property type="entry name" value="YicC-like_C"/>
    <property type="match status" value="1"/>
</dbReference>
<dbReference type="OrthoDB" id="9771229at2"/>
<name>A3TXP3_PSEBH</name>
<proteinExistence type="inferred from homology"/>
<dbReference type="STRING" id="252305.OB2597_03247"/>
<evidence type="ECO:0000256" key="2">
    <source>
        <dbReference type="ARBA" id="ARBA00022722"/>
    </source>
</evidence>
<dbReference type="InterPro" id="IPR005229">
    <property type="entry name" value="YicC/YloC-like"/>
</dbReference>
<reference evidence="8 9" key="1">
    <citation type="journal article" date="2010" name="J. Bacteriol.">
        <title>Genome sequences of Oceanicola granulosus HTCC2516(T) and Oceanicola batsensis HTCC2597(TDelta).</title>
        <authorList>
            <person name="Thrash J.C."/>
            <person name="Cho J.C."/>
            <person name="Vergin K.L."/>
            <person name="Giovannoni S.J."/>
        </authorList>
    </citation>
    <scope>NUCLEOTIDE SEQUENCE [LARGE SCALE GENOMIC DNA]</scope>
    <source>
        <strain evidence="9">ATCC BAA-863 / DSM 15984 / KCTC 12145 / HTCC2597</strain>
    </source>
</reference>
<protein>
    <submittedName>
        <fullName evidence="8">YicC family protein</fullName>
    </submittedName>
</protein>
<comment type="cofactor">
    <cofactor evidence="1">
        <name>a divalent metal cation</name>
        <dbReference type="ChEBI" id="CHEBI:60240"/>
    </cofactor>
</comment>
<evidence type="ECO:0000256" key="1">
    <source>
        <dbReference type="ARBA" id="ARBA00001968"/>
    </source>
</evidence>
<organism evidence="8 9">
    <name type="scientific">Pseudooceanicola batsensis (strain ATCC BAA-863 / DSM 15984 / KCTC 12145 / HTCC2597)</name>
    <name type="common">Oceanicola batsensis</name>
    <dbReference type="NCBI Taxonomy" id="252305"/>
    <lineage>
        <taxon>Bacteria</taxon>
        <taxon>Pseudomonadati</taxon>
        <taxon>Pseudomonadota</taxon>
        <taxon>Alphaproteobacteria</taxon>
        <taxon>Rhodobacterales</taxon>
        <taxon>Paracoccaceae</taxon>
        <taxon>Pseudooceanicola</taxon>
    </lineage>
</organism>
<dbReference type="Proteomes" id="UP000004318">
    <property type="component" value="Unassembled WGS sequence"/>
</dbReference>
<dbReference type="GO" id="GO:0016787">
    <property type="term" value="F:hydrolase activity"/>
    <property type="evidence" value="ECO:0007669"/>
    <property type="project" value="UniProtKB-KW"/>
</dbReference>
<evidence type="ECO:0000259" key="6">
    <source>
        <dbReference type="Pfam" id="PF03755"/>
    </source>
</evidence>
<evidence type="ECO:0000259" key="7">
    <source>
        <dbReference type="Pfam" id="PF08340"/>
    </source>
</evidence>
<dbReference type="EMBL" id="AAMO01000004">
    <property type="protein sequence ID" value="EAQ03603.1"/>
    <property type="molecule type" value="Genomic_DNA"/>
</dbReference>
<dbReference type="NCBIfam" id="TIGR00255">
    <property type="entry name" value="YicC/YloC family endoribonuclease"/>
    <property type="match status" value="1"/>
</dbReference>
<dbReference type="InterPro" id="IPR013527">
    <property type="entry name" value="YicC-like_N"/>
</dbReference>
<comment type="similarity">
    <text evidence="5">Belongs to the YicC/YloC family.</text>
</comment>
<evidence type="ECO:0000256" key="3">
    <source>
        <dbReference type="ARBA" id="ARBA00022759"/>
    </source>
</evidence>
<evidence type="ECO:0000256" key="5">
    <source>
        <dbReference type="ARBA" id="ARBA00035648"/>
    </source>
</evidence>
<dbReference type="eggNOG" id="COG1561">
    <property type="taxonomic scope" value="Bacteria"/>
</dbReference>
<dbReference type="PANTHER" id="PTHR30636">
    <property type="entry name" value="UPF0701 PROTEIN YICC"/>
    <property type="match status" value="1"/>
</dbReference>
<dbReference type="HOGENOM" id="CLU_076609_0_1_5"/>
<keyword evidence="2" id="KW-0540">Nuclease</keyword>
<evidence type="ECO:0000256" key="4">
    <source>
        <dbReference type="ARBA" id="ARBA00022801"/>
    </source>
</evidence>
<keyword evidence="3" id="KW-0255">Endonuclease</keyword>
<dbReference type="InterPro" id="IPR013551">
    <property type="entry name" value="YicC-like_C"/>
</dbReference>
<keyword evidence="4" id="KW-0378">Hydrolase</keyword>
<dbReference type="Pfam" id="PF03755">
    <property type="entry name" value="YicC-like_N"/>
    <property type="match status" value="1"/>
</dbReference>
<evidence type="ECO:0000313" key="9">
    <source>
        <dbReference type="Proteomes" id="UP000004318"/>
    </source>
</evidence>
<feature type="domain" description="Endoribonuclease YicC-like N-terminal" evidence="6">
    <location>
        <begin position="3"/>
        <end position="159"/>
    </location>
</feature>
<feature type="domain" description="Endoribonuclease YicC-like C-terminal" evidence="7">
    <location>
        <begin position="183"/>
        <end position="296"/>
    </location>
</feature>
<dbReference type="AlphaFoldDB" id="A3TXP3"/>
<dbReference type="GO" id="GO:0004521">
    <property type="term" value="F:RNA endonuclease activity"/>
    <property type="evidence" value="ECO:0007669"/>
    <property type="project" value="InterPro"/>
</dbReference>
<sequence length="296" mass="31956">MHQSMTGFASAQGHHGAYSWVWDLRSVNARGLDVRVRLPDWLPGLDAALKARLGKRIARGNVTLGLRVTRSEETAALAVNPAALDQVLIAMAQVEDRAMQQGLSLAPSRAADILSQRGVLETAAVEEDAEALTEALLADFDTLARAFVAMREGEGAALARLLTDQLARIEDLVAQAGAVLGTRREAMQEALQAQLRRVLEADVAVDQQRLEQELALIAVKADVTEELDRLTAHVAAARGILESGGPAGRKLDFLAQEFNREANTLCSKSQNADLTAVGLDLKAVIEQMREQVQNLE</sequence>
<dbReference type="PANTHER" id="PTHR30636:SF3">
    <property type="entry name" value="UPF0701 PROTEIN YICC"/>
    <property type="match status" value="1"/>
</dbReference>
<accession>A3TXP3</accession>